<comment type="caution">
    <text evidence="8">The sequence shown here is derived from an EMBL/GenBank/DDBJ whole genome shotgun (WGS) entry which is preliminary data.</text>
</comment>
<name>A0A4R3JMZ3_9RHOB</name>
<evidence type="ECO:0000256" key="6">
    <source>
        <dbReference type="ARBA" id="ARBA00023026"/>
    </source>
</evidence>
<dbReference type="RefSeq" id="WP_132242826.1">
    <property type="nucleotide sequence ID" value="NZ_SLZU01000002.1"/>
</dbReference>
<keyword evidence="3" id="KW-0964">Secreted</keyword>
<keyword evidence="9" id="KW-1185">Reference proteome</keyword>
<evidence type="ECO:0000256" key="2">
    <source>
        <dbReference type="ARBA" id="ARBA00004613"/>
    </source>
</evidence>
<organism evidence="8 9">
    <name type="scientific">Primorskyibacter sedentarius</name>
    <dbReference type="NCBI Taxonomy" id="745311"/>
    <lineage>
        <taxon>Bacteria</taxon>
        <taxon>Pseudomonadati</taxon>
        <taxon>Pseudomonadota</taxon>
        <taxon>Alphaproteobacteria</taxon>
        <taxon>Rhodobacterales</taxon>
        <taxon>Roseobacteraceae</taxon>
        <taxon>Primorskyibacter</taxon>
    </lineage>
</organism>
<dbReference type="Gene3D" id="2.150.10.10">
    <property type="entry name" value="Serralysin-like metalloprotease, C-terminal"/>
    <property type="match status" value="7"/>
</dbReference>
<dbReference type="PRINTS" id="PR00313">
    <property type="entry name" value="CABNDNGRPT"/>
</dbReference>
<dbReference type="GO" id="GO:0090729">
    <property type="term" value="F:toxin activity"/>
    <property type="evidence" value="ECO:0007669"/>
    <property type="project" value="UniProtKB-KW"/>
</dbReference>
<dbReference type="GO" id="GO:0005509">
    <property type="term" value="F:calcium ion binding"/>
    <property type="evidence" value="ECO:0007669"/>
    <property type="project" value="InterPro"/>
</dbReference>
<sequence>MTTYNLDAIFARYDANDELVEAGMRTVSFVMAPGADTFTYTVLESYSGDGAEIEFTGLDIQTLYLDGVVVTNQVDAFLTSVSFGNGDTTQYVALQEADQFEEVYIVRLGGDPFPTVNSVAQFEAVGDSITSYAVVTTGPLAPDRPIQINSLPGVTSTQNDRIVGTVFNDELDGGIGNDTIFGLEGHDTLFGGDGNDTLRGGDGSDDLTGGDGTDYINPGSNFYGTDYIEAGRGNDTIDYSDNEYTGWQVLSYRWGDFTSGITANFDLAQNTATVSKPGRETDTIRNVTKATGGDGLRLEGTENSDTFNVRSAEDQYIDIRGIQGDDIYNLTLDGGTIAVDLRLGGQAISFDGQNDRIWNDGYGDTDILNITRVDGTDGVLQIWAGDGNDSLIGTDGRDRFITERGNDTVDGGAGWDVIRYNLNDVGAVSVDLTEGKATGTWDGQSFTHTLSNLEEVIGSRYGDDTLIGDWRDNSLFDFDGNNLLEGRGGADDLFGGDGNDTLRGGSGDDYLYGHDGDDHLIGGTGYNILSGGDGNDLIDASKADFVAGQDHNDFVTPGLGQDTIIGSQTAWDNGSGIILSYFNVSGVGGLTISAASGRVTSGTGAVDDTFTYANSFSGSQDADRIIGSAQDLERFQGFAGDDTINGREGIDQVSYLGAVLDGYPGGIVADMQTGRVTDPYGDTDRLFNIERILGTDAGDTMVAADAGGMTFYGMGGNDTLQSGDGNDVLRGGDGADKLIGGTGRDDLSGGDGTDTLIGGDGDDFIFGGDTEADLRDVVYAGEGNDSIDGGWGNDSLRGDGGNDTIAGGFGADTVLGGDGDDVMTGSAFSDRLSGGNGDDFINGGFGFDRVGGDAGADKFFHVGVKGHGSDWVRDYDAAEGDLLVSGIRGSTAADYRVNFAGSGAGDANVAEAFVRYIPTGQTLWVLIDGGAQTEINLQIGGVTYDLLA</sequence>
<dbReference type="PRINTS" id="PR01488">
    <property type="entry name" value="RTXTOXINA"/>
</dbReference>
<gene>
    <name evidence="8" type="ORF">EDD52_102428</name>
</gene>
<dbReference type="SUPFAM" id="SSF51120">
    <property type="entry name" value="beta-Roll"/>
    <property type="match status" value="5"/>
</dbReference>
<dbReference type="InterPro" id="IPR050557">
    <property type="entry name" value="RTX_toxin/Mannuronan_C5-epim"/>
</dbReference>
<dbReference type="GO" id="GO:0016020">
    <property type="term" value="C:membrane"/>
    <property type="evidence" value="ECO:0007669"/>
    <property type="project" value="UniProtKB-SubCell"/>
</dbReference>
<keyword evidence="5" id="KW-0677">Repeat</keyword>
<dbReference type="PROSITE" id="PS00330">
    <property type="entry name" value="HEMOLYSIN_CALCIUM"/>
    <property type="match status" value="9"/>
</dbReference>
<evidence type="ECO:0000256" key="3">
    <source>
        <dbReference type="ARBA" id="ARBA00022525"/>
    </source>
</evidence>
<keyword evidence="4" id="KW-0800">Toxin</keyword>
<dbReference type="AlphaFoldDB" id="A0A4R3JMZ3"/>
<reference evidence="8 9" key="1">
    <citation type="submission" date="2019-03" db="EMBL/GenBank/DDBJ databases">
        <title>Genomic Encyclopedia of Type Strains, Phase IV (KMG-IV): sequencing the most valuable type-strain genomes for metagenomic binning, comparative biology and taxonomic classification.</title>
        <authorList>
            <person name="Goeker M."/>
        </authorList>
    </citation>
    <scope>NUCLEOTIDE SEQUENCE [LARGE SCALE GENOMIC DNA]</scope>
    <source>
        <strain evidence="8 9">DSM 104836</strain>
    </source>
</reference>
<evidence type="ECO:0000256" key="7">
    <source>
        <dbReference type="ARBA" id="ARBA00023136"/>
    </source>
</evidence>
<dbReference type="Pfam" id="PF00353">
    <property type="entry name" value="HemolysinCabind"/>
    <property type="match status" value="10"/>
</dbReference>
<evidence type="ECO:0000256" key="5">
    <source>
        <dbReference type="ARBA" id="ARBA00022737"/>
    </source>
</evidence>
<dbReference type="PANTHER" id="PTHR38340:SF1">
    <property type="entry name" value="S-LAYER PROTEIN"/>
    <property type="match status" value="1"/>
</dbReference>
<evidence type="ECO:0000313" key="9">
    <source>
        <dbReference type="Proteomes" id="UP000295696"/>
    </source>
</evidence>
<dbReference type="OrthoDB" id="7727094at2"/>
<dbReference type="InterPro" id="IPR018511">
    <property type="entry name" value="Hemolysin-typ_Ca-bd_CS"/>
</dbReference>
<accession>A0A4R3JMZ3</accession>
<dbReference type="InterPro" id="IPR003995">
    <property type="entry name" value="RTX_toxin_determinant-A"/>
</dbReference>
<evidence type="ECO:0000313" key="8">
    <source>
        <dbReference type="EMBL" id="TCS66611.1"/>
    </source>
</evidence>
<proteinExistence type="predicted"/>
<dbReference type="InterPro" id="IPR001343">
    <property type="entry name" value="Hemolysn_Ca-bd"/>
</dbReference>
<keyword evidence="6" id="KW-0843">Virulence</keyword>
<dbReference type="InterPro" id="IPR011049">
    <property type="entry name" value="Serralysin-like_metalloprot_C"/>
</dbReference>
<dbReference type="Proteomes" id="UP000295696">
    <property type="component" value="Unassembled WGS sequence"/>
</dbReference>
<evidence type="ECO:0000256" key="1">
    <source>
        <dbReference type="ARBA" id="ARBA00004370"/>
    </source>
</evidence>
<protein>
    <submittedName>
        <fullName evidence="8">Ca2+-binding RTX toxin-like protein</fullName>
    </submittedName>
</protein>
<dbReference type="GO" id="GO:0005576">
    <property type="term" value="C:extracellular region"/>
    <property type="evidence" value="ECO:0007669"/>
    <property type="project" value="UniProtKB-SubCell"/>
</dbReference>
<dbReference type="PANTHER" id="PTHR38340">
    <property type="entry name" value="S-LAYER PROTEIN"/>
    <property type="match status" value="1"/>
</dbReference>
<evidence type="ECO:0000256" key="4">
    <source>
        <dbReference type="ARBA" id="ARBA00022656"/>
    </source>
</evidence>
<comment type="subcellular location">
    <subcellularLocation>
        <location evidence="1">Membrane</location>
    </subcellularLocation>
    <subcellularLocation>
        <location evidence="2">Secreted</location>
    </subcellularLocation>
</comment>
<keyword evidence="7" id="KW-0472">Membrane</keyword>
<dbReference type="EMBL" id="SLZU01000002">
    <property type="protein sequence ID" value="TCS66611.1"/>
    <property type="molecule type" value="Genomic_DNA"/>
</dbReference>